<keyword evidence="2" id="KW-1185">Reference proteome</keyword>
<dbReference type="Proteomes" id="UP001207116">
    <property type="component" value="Unassembled WGS sequence"/>
</dbReference>
<comment type="caution">
    <text evidence="1">The sequence shown here is derived from an EMBL/GenBank/DDBJ whole genome shotgun (WGS) entry which is preliminary data.</text>
</comment>
<proteinExistence type="predicted"/>
<gene>
    <name evidence="1" type="ORF">OO016_13885</name>
</gene>
<dbReference type="AlphaFoldDB" id="A0AAE3MMR5"/>
<evidence type="ECO:0000313" key="2">
    <source>
        <dbReference type="Proteomes" id="UP001207116"/>
    </source>
</evidence>
<accession>A0AAE3MMR5</accession>
<dbReference type="EMBL" id="JAPFQP010000004">
    <property type="protein sequence ID" value="MCX2720700.1"/>
    <property type="molecule type" value="Genomic_DNA"/>
</dbReference>
<evidence type="ECO:0000313" key="1">
    <source>
        <dbReference type="EMBL" id="MCX2720700.1"/>
    </source>
</evidence>
<name>A0AAE3MMR5_9FLAO</name>
<sequence length="183" mass="20417">MRLLKKSLHYFLLLIAVQYACVDKQNLDQFDDLSVTPTVASSLVYVESPEEVINNAAGANFYAQDFNFDAFNEDFFAERVLEGSITYEIENTTSKPLEITISFLDDASNVLDTETFLIDAAPTAVLTREIFYGGATGRSLDIIRNTSGIRVFGLNLGDNTSVSTLPDPRIVLRSSGRFRLRLR</sequence>
<protein>
    <submittedName>
        <fullName evidence="1">Uncharacterized protein</fullName>
    </submittedName>
</protein>
<reference evidence="1" key="1">
    <citation type="submission" date="2022-11" db="EMBL/GenBank/DDBJ databases">
        <title>The characterization of three novel Bacteroidetes species and genomic analysis of their roles in tidal elemental geochemical cycles.</title>
        <authorList>
            <person name="Ma K.-J."/>
        </authorList>
    </citation>
    <scope>NUCLEOTIDE SEQUENCE</scope>
    <source>
        <strain evidence="1">M415</strain>
    </source>
</reference>
<dbReference type="RefSeq" id="WP_266015248.1">
    <property type="nucleotide sequence ID" value="NZ_JAPFQP010000004.1"/>
</dbReference>
<organism evidence="1 2">
    <name type="scientific">Lentiprolixibacter aurantiacus</name>
    <dbReference type="NCBI Taxonomy" id="2993939"/>
    <lineage>
        <taxon>Bacteria</taxon>
        <taxon>Pseudomonadati</taxon>
        <taxon>Bacteroidota</taxon>
        <taxon>Flavobacteriia</taxon>
        <taxon>Flavobacteriales</taxon>
        <taxon>Flavobacteriaceae</taxon>
        <taxon>Lentiprolixibacter</taxon>
    </lineage>
</organism>